<dbReference type="PANTHER" id="PTHR36091">
    <property type="entry name" value="ALTERED INHERITANCE OF MITOCHONDRIA PROTEIN 9, MITOCHONDRIAL"/>
    <property type="match status" value="1"/>
</dbReference>
<dbReference type="Pfam" id="PF01636">
    <property type="entry name" value="APH"/>
    <property type="match status" value="1"/>
</dbReference>
<keyword evidence="3" id="KW-1185">Reference proteome</keyword>
<dbReference type="EMBL" id="DS995706">
    <property type="protein sequence ID" value="EEQ33834.1"/>
    <property type="molecule type" value="Genomic_DNA"/>
</dbReference>
<evidence type="ECO:0000313" key="3">
    <source>
        <dbReference type="Proteomes" id="UP000002035"/>
    </source>
</evidence>
<dbReference type="Gene3D" id="3.90.1200.10">
    <property type="match status" value="1"/>
</dbReference>
<dbReference type="InterPro" id="IPR011009">
    <property type="entry name" value="Kinase-like_dom_sf"/>
</dbReference>
<proteinExistence type="predicted"/>
<accession>C5FVA0</accession>
<dbReference type="eggNOG" id="ENOG502S9KK">
    <property type="taxonomic scope" value="Eukaryota"/>
</dbReference>
<name>C5FVA0_ARTOC</name>
<feature type="domain" description="Aminoglycoside phosphotransferase" evidence="1">
    <location>
        <begin position="326"/>
        <end position="365"/>
    </location>
</feature>
<evidence type="ECO:0000259" key="1">
    <source>
        <dbReference type="Pfam" id="PF01636"/>
    </source>
</evidence>
<gene>
    <name evidence="2" type="ORF">MCYG_06653</name>
</gene>
<dbReference type="RefSeq" id="XP_002844689.1">
    <property type="nucleotide sequence ID" value="XM_002844643.1"/>
</dbReference>
<dbReference type="PANTHER" id="PTHR36091:SF2">
    <property type="entry name" value="AMINOGLYCOSIDE PHOSPHOTRANSFERASE DOMAIN-CONTAINING PROTEIN"/>
    <property type="match status" value="1"/>
</dbReference>
<dbReference type="OrthoDB" id="2906425at2759"/>
<dbReference type="GO" id="GO:0016740">
    <property type="term" value="F:transferase activity"/>
    <property type="evidence" value="ECO:0007669"/>
    <property type="project" value="UniProtKB-KW"/>
</dbReference>
<dbReference type="HOGENOM" id="CLU_019189_13_1_1"/>
<dbReference type="GO" id="GO:0005739">
    <property type="term" value="C:mitochondrion"/>
    <property type="evidence" value="ECO:0007669"/>
    <property type="project" value="TreeGrafter"/>
</dbReference>
<dbReference type="SUPFAM" id="SSF56112">
    <property type="entry name" value="Protein kinase-like (PK-like)"/>
    <property type="match status" value="1"/>
</dbReference>
<evidence type="ECO:0000313" key="2">
    <source>
        <dbReference type="EMBL" id="EEQ33834.1"/>
    </source>
</evidence>
<dbReference type="InterPro" id="IPR051035">
    <property type="entry name" value="Mito_inheritance_9"/>
</dbReference>
<reference evidence="3" key="1">
    <citation type="journal article" date="2012" name="MBio">
        <title>Comparative genome analysis of Trichophyton rubrum and related dermatophytes reveals candidate genes involved in infection.</title>
        <authorList>
            <person name="Martinez D.A."/>
            <person name="Oliver B.G."/>
            <person name="Graeser Y."/>
            <person name="Goldberg J.M."/>
            <person name="Li W."/>
            <person name="Martinez-Rossi N.M."/>
            <person name="Monod M."/>
            <person name="Shelest E."/>
            <person name="Barton R.C."/>
            <person name="Birch E."/>
            <person name="Brakhage A.A."/>
            <person name="Chen Z."/>
            <person name="Gurr S.J."/>
            <person name="Heiman D."/>
            <person name="Heitman J."/>
            <person name="Kosti I."/>
            <person name="Rossi A."/>
            <person name="Saif S."/>
            <person name="Samalova M."/>
            <person name="Saunders C.W."/>
            <person name="Shea T."/>
            <person name="Summerbell R.C."/>
            <person name="Xu J."/>
            <person name="Young S."/>
            <person name="Zeng Q."/>
            <person name="Birren B.W."/>
            <person name="Cuomo C.A."/>
            <person name="White T.C."/>
        </authorList>
    </citation>
    <scope>NUCLEOTIDE SEQUENCE [LARGE SCALE GENOMIC DNA]</scope>
    <source>
        <strain evidence="3">ATCC MYA-4605 / CBS 113480</strain>
    </source>
</reference>
<dbReference type="STRING" id="554155.C5FVA0"/>
<keyword evidence="2" id="KW-0808">Transferase</keyword>
<dbReference type="AlphaFoldDB" id="C5FVA0"/>
<dbReference type="Gene3D" id="3.30.200.20">
    <property type="entry name" value="Phosphorylase Kinase, domain 1"/>
    <property type="match status" value="1"/>
</dbReference>
<organism evidence="2 3">
    <name type="scientific">Arthroderma otae (strain ATCC MYA-4605 / CBS 113480)</name>
    <name type="common">Microsporum canis</name>
    <dbReference type="NCBI Taxonomy" id="554155"/>
    <lineage>
        <taxon>Eukaryota</taxon>
        <taxon>Fungi</taxon>
        <taxon>Dikarya</taxon>
        <taxon>Ascomycota</taxon>
        <taxon>Pezizomycotina</taxon>
        <taxon>Eurotiomycetes</taxon>
        <taxon>Eurotiomycetidae</taxon>
        <taxon>Onygenales</taxon>
        <taxon>Arthrodermataceae</taxon>
        <taxon>Microsporum</taxon>
    </lineage>
</organism>
<dbReference type="VEuPathDB" id="FungiDB:MCYG_06653"/>
<dbReference type="OMA" id="VLLSSKW"/>
<dbReference type="InterPro" id="IPR002575">
    <property type="entry name" value="Aminoglycoside_PTrfase"/>
</dbReference>
<dbReference type="GeneID" id="9227087"/>
<sequence>MTTPRHSFQHLANDFNALRRTRAISTTQALPISPRASPWDDESFYQYTGGRWLYNEAKQLADRSLTFNMKELVRTAATSQGYDINSCIKVEKLPEGDFNKTFLITFQDEKQLIAKIPNRNAGLPFYNTASEVATMDFVRNLAGLPIPKVYTWSPHSSYNPVGTEYIIMEKADGVVLSSRWPSMSKKQKVKLIQNVVSLEKSLLAFRFQHIGSIYYKSDLDQSRHNDKFFETAYASFVVGPTTERKFLQDGRREISTDKGPWNNAHEYILASSRRERECIKKSPGFPRPEGIFGGPRGYKPTSKTKLDVLDDFERVAMHLLPKDISVHIPVLWHSDLHDNNIFVDSEDPSKITSIIDWQAVSIAPLFLQARVPSFLEFDGPRLPLGLTTLPSPPDNFDALSPTERKEAKALQSKQSLYKLYEVQSGRENMPVFRALQYTETLGSQIISLTSQVFNDGEPIIRGQLIQLAREWGKIAGPDGGPCPITVTAAGIAAQKEDQKKWGEGVQMMEDVLEALGGAENGWDGWSSHEDYAVLKKKMAIVKEQFLDHMAKNKEERSAWENVWPFRDN</sequence>
<dbReference type="Proteomes" id="UP000002035">
    <property type="component" value="Unassembled WGS sequence"/>
</dbReference>
<protein>
    <submittedName>
        <fullName evidence="2">Phosphotransferase family protein</fullName>
    </submittedName>
</protein>